<keyword evidence="2" id="KW-0732">Signal</keyword>
<evidence type="ECO:0000313" key="4">
    <source>
        <dbReference type="Proteomes" id="UP001280121"/>
    </source>
</evidence>
<dbReference type="EMBL" id="JANJYI010000004">
    <property type="protein sequence ID" value="KAK2654531.1"/>
    <property type="molecule type" value="Genomic_DNA"/>
</dbReference>
<name>A0AAD9X8A3_9ROSI</name>
<evidence type="ECO:0000313" key="3">
    <source>
        <dbReference type="EMBL" id="KAK2654531.1"/>
    </source>
</evidence>
<proteinExistence type="inferred from homology"/>
<keyword evidence="4" id="KW-1185">Reference proteome</keyword>
<evidence type="ECO:0000256" key="2">
    <source>
        <dbReference type="ARBA" id="ARBA00022729"/>
    </source>
</evidence>
<reference evidence="3" key="1">
    <citation type="journal article" date="2023" name="Plant J.">
        <title>Genome sequences and population genomics provide insights into the demographic history, inbreeding, and mutation load of two 'living fossil' tree species of Dipteronia.</title>
        <authorList>
            <person name="Feng Y."/>
            <person name="Comes H.P."/>
            <person name="Chen J."/>
            <person name="Zhu S."/>
            <person name="Lu R."/>
            <person name="Zhang X."/>
            <person name="Li P."/>
            <person name="Qiu J."/>
            <person name="Olsen K.M."/>
            <person name="Qiu Y."/>
        </authorList>
    </citation>
    <scope>NUCLEOTIDE SEQUENCE</scope>
    <source>
        <strain evidence="3">KIB01</strain>
    </source>
</reference>
<dbReference type="InterPro" id="IPR044552">
    <property type="entry name" value="GLIP1-5/GLL25"/>
</dbReference>
<gene>
    <name evidence="3" type="ORF">Ddye_014387</name>
</gene>
<dbReference type="Gene3D" id="3.40.50.1110">
    <property type="entry name" value="SGNH hydrolase"/>
    <property type="match status" value="1"/>
</dbReference>
<dbReference type="Pfam" id="PF00657">
    <property type="entry name" value="Lipase_GDSL"/>
    <property type="match status" value="1"/>
</dbReference>
<dbReference type="GO" id="GO:0016298">
    <property type="term" value="F:lipase activity"/>
    <property type="evidence" value="ECO:0007669"/>
    <property type="project" value="TreeGrafter"/>
</dbReference>
<dbReference type="Proteomes" id="UP001280121">
    <property type="component" value="Unassembled WGS sequence"/>
</dbReference>
<accession>A0AAD9X8A3</accession>
<comment type="similarity">
    <text evidence="1">Belongs to the 'GDSL' lipolytic enzyme family.</text>
</comment>
<organism evidence="3 4">
    <name type="scientific">Dipteronia dyeriana</name>
    <dbReference type="NCBI Taxonomy" id="168575"/>
    <lineage>
        <taxon>Eukaryota</taxon>
        <taxon>Viridiplantae</taxon>
        <taxon>Streptophyta</taxon>
        <taxon>Embryophyta</taxon>
        <taxon>Tracheophyta</taxon>
        <taxon>Spermatophyta</taxon>
        <taxon>Magnoliopsida</taxon>
        <taxon>eudicotyledons</taxon>
        <taxon>Gunneridae</taxon>
        <taxon>Pentapetalae</taxon>
        <taxon>rosids</taxon>
        <taxon>malvids</taxon>
        <taxon>Sapindales</taxon>
        <taxon>Sapindaceae</taxon>
        <taxon>Hippocastanoideae</taxon>
        <taxon>Acereae</taxon>
        <taxon>Dipteronia</taxon>
    </lineage>
</organism>
<comment type="caution">
    <text evidence="3">The sequence shown here is derived from an EMBL/GenBank/DDBJ whole genome shotgun (WGS) entry which is preliminary data.</text>
</comment>
<dbReference type="PANTHER" id="PTHR45966:SF12">
    <property type="entry name" value="GDSL ESTERASE_LIPASE 1-LIKE ISOFORM X2"/>
    <property type="match status" value="1"/>
</dbReference>
<evidence type="ECO:0000256" key="1">
    <source>
        <dbReference type="ARBA" id="ARBA00008668"/>
    </source>
</evidence>
<protein>
    <submittedName>
        <fullName evidence="3">Uncharacterized protein</fullName>
    </submittedName>
</protein>
<dbReference type="InterPro" id="IPR036514">
    <property type="entry name" value="SGNH_hydro_sf"/>
</dbReference>
<dbReference type="PANTHER" id="PTHR45966">
    <property type="entry name" value="GDSL-LIKE LIPASE/ACYLHYDROLASE"/>
    <property type="match status" value="1"/>
</dbReference>
<dbReference type="AlphaFoldDB" id="A0AAD9X8A3"/>
<sequence>MYANLPIWEPYLQPGSHNFTNGASFASAGAAVLVETNPSTLNIRIQLSYLKEVVNLLKEELGDTEAKNIQRMQSNCQVSEEIYEMGGRKFAFQNVGPFGCQPELKQQYNLSGKACVEELQTIASLHNNALSNVTRELESQLSGFNYMNFDFFNALNDMTSHPEKYCFKVSDIACSGTGSHRGSGCGRVPAYELCSVPNEYVFFDGGHPTE</sequence>
<dbReference type="InterPro" id="IPR001087">
    <property type="entry name" value="GDSL"/>
</dbReference>